<protein>
    <submittedName>
        <fullName evidence="2">Uncharacterized protein</fullName>
    </submittedName>
</protein>
<evidence type="ECO:0000313" key="3">
    <source>
        <dbReference type="Proteomes" id="UP000265703"/>
    </source>
</evidence>
<sequence length="468" mass="53914">MSSEIPKKEKSSVSVDNFWMSVDKKLNNEKMERIKTDYDLTLADEVSQQMSTYVRSTTTRVTKRFLDSRKISSPERSTKWDIEDDENKTQMYQENQEIFADVGNNPLYVTEHIEKDEATNTFASMMSFSNILNNPEIIEVESHPTSTISTTPRTPRSYKVSNILNDSSNEVKLHSTPKTPTTPPPPSSHNYEQPRFITNNEYMDMIWSPWQFDAIICDIDIEEKLISLFEKEKKAKKKSSLSYGIVDLNDSRIMDVLGQSVKFSVKFYFDAEMKKYKPQRAVSEGALETLKCLNVTSLSELGKALSSITINYENPNRDKVYLRHLFEKFFFLFKDKSILNLDSSELQEGWYNSNIDAPFFDDCLASLNDCILRRGEVASKAQKLLRIKSPKTPKYDGVLSFTRKIEFIYVETATTSILSKRDKDLSKLHESIAIMFKLMVSSLPEKIVYEISDLPILCIQFCGKQSYV</sequence>
<evidence type="ECO:0000313" key="2">
    <source>
        <dbReference type="EMBL" id="RIA85928.1"/>
    </source>
</evidence>
<dbReference type="Proteomes" id="UP000265703">
    <property type="component" value="Unassembled WGS sequence"/>
</dbReference>
<dbReference type="OrthoDB" id="2419514at2759"/>
<proteinExistence type="predicted"/>
<dbReference type="STRING" id="658196.A0A397SIR3"/>
<name>A0A397SIR3_9GLOM</name>
<reference evidence="2 3" key="1">
    <citation type="submission" date="2018-06" db="EMBL/GenBank/DDBJ databases">
        <title>Comparative genomics reveals the genomic features of Rhizophagus irregularis, R. cerebriforme, R. diaphanum and Gigaspora rosea, and their symbiotic lifestyle signature.</title>
        <authorList>
            <person name="Morin E."/>
            <person name="San Clemente H."/>
            <person name="Chen E.C.H."/>
            <person name="De La Providencia I."/>
            <person name="Hainaut M."/>
            <person name="Kuo A."/>
            <person name="Kohler A."/>
            <person name="Murat C."/>
            <person name="Tang N."/>
            <person name="Roy S."/>
            <person name="Loubradou J."/>
            <person name="Henrissat B."/>
            <person name="Grigoriev I.V."/>
            <person name="Corradi N."/>
            <person name="Roux C."/>
            <person name="Martin F.M."/>
        </authorList>
    </citation>
    <scope>NUCLEOTIDE SEQUENCE [LARGE SCALE GENOMIC DNA]</scope>
    <source>
        <strain evidence="2 3">DAOM 227022</strain>
    </source>
</reference>
<organism evidence="2 3">
    <name type="scientific">Glomus cerebriforme</name>
    <dbReference type="NCBI Taxonomy" id="658196"/>
    <lineage>
        <taxon>Eukaryota</taxon>
        <taxon>Fungi</taxon>
        <taxon>Fungi incertae sedis</taxon>
        <taxon>Mucoromycota</taxon>
        <taxon>Glomeromycotina</taxon>
        <taxon>Glomeromycetes</taxon>
        <taxon>Glomerales</taxon>
        <taxon>Glomeraceae</taxon>
        <taxon>Glomus</taxon>
    </lineage>
</organism>
<keyword evidence="3" id="KW-1185">Reference proteome</keyword>
<accession>A0A397SIR3</accession>
<feature type="region of interest" description="Disordered" evidence="1">
    <location>
        <begin position="169"/>
        <end position="192"/>
    </location>
</feature>
<gene>
    <name evidence="2" type="ORF">C1645_741215</name>
</gene>
<dbReference type="EMBL" id="QKYT01000396">
    <property type="protein sequence ID" value="RIA85928.1"/>
    <property type="molecule type" value="Genomic_DNA"/>
</dbReference>
<evidence type="ECO:0000256" key="1">
    <source>
        <dbReference type="SAM" id="MobiDB-lite"/>
    </source>
</evidence>
<dbReference type="AlphaFoldDB" id="A0A397SIR3"/>
<comment type="caution">
    <text evidence="2">The sequence shown here is derived from an EMBL/GenBank/DDBJ whole genome shotgun (WGS) entry which is preliminary data.</text>
</comment>